<dbReference type="Proteomes" id="UP001469553">
    <property type="component" value="Unassembled WGS sequence"/>
</dbReference>
<dbReference type="EMBL" id="JAHRIP010010696">
    <property type="protein sequence ID" value="MEQ2284011.1"/>
    <property type="molecule type" value="Genomic_DNA"/>
</dbReference>
<evidence type="ECO:0000313" key="2">
    <source>
        <dbReference type="Proteomes" id="UP001469553"/>
    </source>
</evidence>
<name>A0ABV0XRH1_9TELE</name>
<accession>A0ABV0XRH1</accession>
<gene>
    <name evidence="1" type="ORF">AMECASPLE_017311</name>
</gene>
<comment type="caution">
    <text evidence="1">The sequence shown here is derived from an EMBL/GenBank/DDBJ whole genome shotgun (WGS) entry which is preliminary data.</text>
</comment>
<keyword evidence="2" id="KW-1185">Reference proteome</keyword>
<protein>
    <submittedName>
        <fullName evidence="1">Uncharacterized protein</fullName>
    </submittedName>
</protein>
<sequence length="105" mass="12289">MFKTRKLSSIKFLLIHSQKFMKQQLTVEYQIRSRRLNLSVFVDLSPHETKETYYLKFPLQPISRAMLKDEGALVIARLSSAFICISERLTCLHTCLTCLLHFLPL</sequence>
<evidence type="ECO:0000313" key="1">
    <source>
        <dbReference type="EMBL" id="MEQ2284011.1"/>
    </source>
</evidence>
<organism evidence="1 2">
    <name type="scientific">Ameca splendens</name>
    <dbReference type="NCBI Taxonomy" id="208324"/>
    <lineage>
        <taxon>Eukaryota</taxon>
        <taxon>Metazoa</taxon>
        <taxon>Chordata</taxon>
        <taxon>Craniata</taxon>
        <taxon>Vertebrata</taxon>
        <taxon>Euteleostomi</taxon>
        <taxon>Actinopterygii</taxon>
        <taxon>Neopterygii</taxon>
        <taxon>Teleostei</taxon>
        <taxon>Neoteleostei</taxon>
        <taxon>Acanthomorphata</taxon>
        <taxon>Ovalentaria</taxon>
        <taxon>Atherinomorphae</taxon>
        <taxon>Cyprinodontiformes</taxon>
        <taxon>Goodeidae</taxon>
        <taxon>Ameca</taxon>
    </lineage>
</organism>
<proteinExistence type="predicted"/>
<reference evidence="1 2" key="1">
    <citation type="submission" date="2021-06" db="EMBL/GenBank/DDBJ databases">
        <authorList>
            <person name="Palmer J.M."/>
        </authorList>
    </citation>
    <scope>NUCLEOTIDE SEQUENCE [LARGE SCALE GENOMIC DNA]</scope>
    <source>
        <strain evidence="1 2">AS_MEX2019</strain>
        <tissue evidence="1">Muscle</tissue>
    </source>
</reference>